<dbReference type="InterPro" id="IPR050416">
    <property type="entry name" value="FAD-linked_Oxidoreductase"/>
</dbReference>
<evidence type="ECO:0000256" key="5">
    <source>
        <dbReference type="ARBA" id="ARBA00023002"/>
    </source>
</evidence>
<comment type="similarity">
    <text evidence="2">Belongs to the oxygen-dependent FAD-linked oxidoreductase family.</text>
</comment>
<evidence type="ECO:0000259" key="6">
    <source>
        <dbReference type="PROSITE" id="PS51387"/>
    </source>
</evidence>
<gene>
    <name evidence="7" type="ORF">O0V09_16470</name>
</gene>
<dbReference type="SUPFAM" id="SSF56176">
    <property type="entry name" value="FAD-binding/transporter-associated domain-like"/>
    <property type="match status" value="1"/>
</dbReference>
<dbReference type="GO" id="GO:0071949">
    <property type="term" value="F:FAD binding"/>
    <property type="evidence" value="ECO:0007669"/>
    <property type="project" value="InterPro"/>
</dbReference>
<dbReference type="PANTHER" id="PTHR42973:SF39">
    <property type="entry name" value="FAD-BINDING PCMH-TYPE DOMAIN-CONTAINING PROTEIN"/>
    <property type="match status" value="1"/>
</dbReference>
<dbReference type="InterPro" id="IPR016166">
    <property type="entry name" value="FAD-bd_PCMH"/>
</dbReference>
<name>A0A9J6RRM3_9GAMM</name>
<dbReference type="PROSITE" id="PS00862">
    <property type="entry name" value="OX2_COVAL_FAD"/>
    <property type="match status" value="1"/>
</dbReference>
<dbReference type="InterPro" id="IPR006093">
    <property type="entry name" value="Oxy_OxRdtase_FAD_BS"/>
</dbReference>
<dbReference type="Gene3D" id="3.30.465.10">
    <property type="match status" value="1"/>
</dbReference>
<dbReference type="EMBL" id="JAPTGG010000016">
    <property type="protein sequence ID" value="MCZ0866807.1"/>
    <property type="molecule type" value="Genomic_DNA"/>
</dbReference>
<dbReference type="InterPro" id="IPR016169">
    <property type="entry name" value="FAD-bd_PCMH_sub2"/>
</dbReference>
<evidence type="ECO:0000256" key="3">
    <source>
        <dbReference type="ARBA" id="ARBA00022630"/>
    </source>
</evidence>
<evidence type="ECO:0000313" key="8">
    <source>
        <dbReference type="Proteomes" id="UP001069090"/>
    </source>
</evidence>
<reference evidence="7 8" key="1">
    <citation type="submission" date="2022-12" db="EMBL/GenBank/DDBJ databases">
        <title>Dasania phycosphaerae sp. nov., isolated from particulate material of the south coast of Korea.</title>
        <authorList>
            <person name="Jiang Y."/>
        </authorList>
    </citation>
    <scope>NUCLEOTIDE SEQUENCE [LARGE SCALE GENOMIC DNA]</scope>
    <source>
        <strain evidence="7 8">GY-19</strain>
    </source>
</reference>
<comment type="cofactor">
    <cofactor evidence="1">
        <name>FAD</name>
        <dbReference type="ChEBI" id="CHEBI:57692"/>
    </cofactor>
</comment>
<dbReference type="GO" id="GO:0016491">
    <property type="term" value="F:oxidoreductase activity"/>
    <property type="evidence" value="ECO:0007669"/>
    <property type="project" value="UniProtKB-KW"/>
</dbReference>
<feature type="domain" description="FAD-binding PCMH-type" evidence="6">
    <location>
        <begin position="40"/>
        <end position="211"/>
    </location>
</feature>
<dbReference type="Pfam" id="PF08031">
    <property type="entry name" value="BBE"/>
    <property type="match status" value="1"/>
</dbReference>
<dbReference type="InterPro" id="IPR006094">
    <property type="entry name" value="Oxid_FAD_bind_N"/>
</dbReference>
<evidence type="ECO:0000256" key="2">
    <source>
        <dbReference type="ARBA" id="ARBA00005466"/>
    </source>
</evidence>
<accession>A0A9J6RRM3</accession>
<evidence type="ECO:0000256" key="1">
    <source>
        <dbReference type="ARBA" id="ARBA00001974"/>
    </source>
</evidence>
<keyword evidence="3" id="KW-0285">Flavoprotein</keyword>
<dbReference type="RefSeq" id="WP_268905320.1">
    <property type="nucleotide sequence ID" value="NZ_JAPTGG010000016.1"/>
</dbReference>
<comment type="caution">
    <text evidence="7">The sequence shown here is derived from an EMBL/GenBank/DDBJ whole genome shotgun (WGS) entry which is preliminary data.</text>
</comment>
<keyword evidence="8" id="KW-1185">Reference proteome</keyword>
<dbReference type="AlphaFoldDB" id="A0A9J6RRM3"/>
<keyword evidence="4" id="KW-0274">FAD</keyword>
<protein>
    <submittedName>
        <fullName evidence="7">FAD-binding oxidoreductase</fullName>
    </submittedName>
</protein>
<dbReference type="PANTHER" id="PTHR42973">
    <property type="entry name" value="BINDING OXIDOREDUCTASE, PUTATIVE (AFU_ORTHOLOGUE AFUA_1G17690)-RELATED"/>
    <property type="match status" value="1"/>
</dbReference>
<dbReference type="Pfam" id="PF01565">
    <property type="entry name" value="FAD_binding_4"/>
    <property type="match status" value="1"/>
</dbReference>
<dbReference type="Proteomes" id="UP001069090">
    <property type="component" value="Unassembled WGS sequence"/>
</dbReference>
<dbReference type="InterPro" id="IPR012951">
    <property type="entry name" value="BBE"/>
</dbReference>
<organism evidence="7 8">
    <name type="scientific">Dasania phycosphaerae</name>
    <dbReference type="NCBI Taxonomy" id="2950436"/>
    <lineage>
        <taxon>Bacteria</taxon>
        <taxon>Pseudomonadati</taxon>
        <taxon>Pseudomonadota</taxon>
        <taxon>Gammaproteobacteria</taxon>
        <taxon>Cellvibrionales</taxon>
        <taxon>Spongiibacteraceae</taxon>
        <taxon>Dasania</taxon>
    </lineage>
</organism>
<proteinExistence type="inferred from homology"/>
<dbReference type="InterPro" id="IPR036318">
    <property type="entry name" value="FAD-bd_PCMH-like_sf"/>
</dbReference>
<evidence type="ECO:0000256" key="4">
    <source>
        <dbReference type="ARBA" id="ARBA00022827"/>
    </source>
</evidence>
<sequence length="448" mass="50382">MKNNSDLPDIHKLMRRIKGEIILPSSAKYSLHCRIFNRAIHHYPALFVKVKQASDIPHALKYARKHKLAVSVRGGGHSACGSCLAGDGMVIDMRNLKDMKVYPQSKQISVAAGVLLHEVEDLTDRHDLVLPMGTCSTVGVVGSTLGGGVGFLSRKYGLLCDNVEKFTMVNAKGEFMQVDNEQNSDLFWALRGAGANQFGVITRVQYKLFDRPRIIYGGTISWPIKVAKKILQRYRDLLAGAPDDLFLYAFIPHSSKSDAVVSLFGFYLGDCKESENIFSQIRAWSSPLAVDLSYRPYMDLQSGHYEEELAVHWKHGFISSFLTDEIINILLDVFERCPENSGGIMLDPLGGEINRVDKKDTAFIHRDSQFICSITGLSSYSYVPDDVKAWVEESYQALMPFFNGLAYQNYEDLSLNEPQSYFGENLERLKKIKLEYDPNNLFCGSLTR</sequence>
<dbReference type="InterPro" id="IPR016167">
    <property type="entry name" value="FAD-bd_PCMH_sub1"/>
</dbReference>
<keyword evidence="5" id="KW-0560">Oxidoreductase</keyword>
<dbReference type="Gene3D" id="3.40.462.20">
    <property type="match status" value="1"/>
</dbReference>
<dbReference type="Gene3D" id="3.30.43.10">
    <property type="entry name" value="Uridine Diphospho-n-acetylenolpyruvylglucosamine Reductase, domain 2"/>
    <property type="match status" value="1"/>
</dbReference>
<dbReference type="PROSITE" id="PS51387">
    <property type="entry name" value="FAD_PCMH"/>
    <property type="match status" value="1"/>
</dbReference>
<evidence type="ECO:0000313" key="7">
    <source>
        <dbReference type="EMBL" id="MCZ0866807.1"/>
    </source>
</evidence>